<sequence>MFAVRLFGLLIAAVACLAFSGFDARAERVVIAARADVRPFIWQDDTGDNLGFFWSICVEAAKRAGYDADPRTITTAQRDDFLEGKSKEYDLLCDPTTITLVRMRNFLNAGSAPWLTFSQIVFVASGAFVNQTFDKKGHGWGVINDKRGARCDALRDIKATNEGVILRPPESATFEIWGFLKGSTIGAQLQAEISAFGGDPRLPLICTREFDTHKEAAEAFCEGRIARYFGDADIIRATIAAYNQKPGHKCSSQAGATFSGSYEPYAFVTSSFHSPDFPKRFSFELYEMFVDGTIERLFAGHFPNSRKSDPLKTLFQINTIPRGVDEPTASTPSPVSSATKQ</sequence>
<evidence type="ECO:0000259" key="3">
    <source>
        <dbReference type="Pfam" id="PF00497"/>
    </source>
</evidence>
<evidence type="ECO:0000313" key="4">
    <source>
        <dbReference type="EMBL" id="AXA44626.1"/>
    </source>
</evidence>
<dbReference type="InterPro" id="IPR001638">
    <property type="entry name" value="Solute-binding_3/MltF_N"/>
</dbReference>
<feature type="compositionally biased region" description="Low complexity" evidence="1">
    <location>
        <begin position="327"/>
        <end position="341"/>
    </location>
</feature>
<organism evidence="4 5">
    <name type="scientific">Rhizobium leguminosarum</name>
    <dbReference type="NCBI Taxonomy" id="384"/>
    <lineage>
        <taxon>Bacteria</taxon>
        <taxon>Pseudomonadati</taxon>
        <taxon>Pseudomonadota</taxon>
        <taxon>Alphaproteobacteria</taxon>
        <taxon>Hyphomicrobiales</taxon>
        <taxon>Rhizobiaceae</taxon>
        <taxon>Rhizobium/Agrobacterium group</taxon>
        <taxon>Rhizobium</taxon>
    </lineage>
</organism>
<dbReference type="Proteomes" id="UP000251166">
    <property type="component" value="Plasmid unnamed4"/>
</dbReference>
<keyword evidence="4" id="KW-0614">Plasmid</keyword>
<geneLocation type="plasmid" evidence="4 5">
    <name>unnamed4</name>
</geneLocation>
<accession>A0A2Z4YUD6</accession>
<proteinExistence type="predicted"/>
<gene>
    <name evidence="4" type="ORF">DLJ82_6655</name>
</gene>
<dbReference type="RefSeq" id="WP_112908462.1">
    <property type="nucleotide sequence ID" value="NZ_CP030764.1"/>
</dbReference>
<dbReference type="Gene3D" id="3.40.190.10">
    <property type="entry name" value="Periplasmic binding protein-like II"/>
    <property type="match status" value="2"/>
</dbReference>
<evidence type="ECO:0000313" key="5">
    <source>
        <dbReference type="Proteomes" id="UP000251166"/>
    </source>
</evidence>
<dbReference type="EMBL" id="CP030764">
    <property type="protein sequence ID" value="AXA44626.1"/>
    <property type="molecule type" value="Genomic_DNA"/>
</dbReference>
<feature type="chain" id="PRO_5016454323" evidence="2">
    <location>
        <begin position="27"/>
        <end position="341"/>
    </location>
</feature>
<evidence type="ECO:0000256" key="2">
    <source>
        <dbReference type="SAM" id="SignalP"/>
    </source>
</evidence>
<feature type="signal peptide" evidence="2">
    <location>
        <begin position="1"/>
        <end position="26"/>
    </location>
</feature>
<feature type="region of interest" description="Disordered" evidence="1">
    <location>
        <begin position="322"/>
        <end position="341"/>
    </location>
</feature>
<protein>
    <submittedName>
        <fullName evidence="4">Extracellular solute-binding, 3 family protein</fullName>
    </submittedName>
</protein>
<feature type="domain" description="Solute-binding protein family 3/N-terminal" evidence="3">
    <location>
        <begin position="30"/>
        <end position="302"/>
    </location>
</feature>
<dbReference type="SUPFAM" id="SSF53850">
    <property type="entry name" value="Periplasmic binding protein-like II"/>
    <property type="match status" value="1"/>
</dbReference>
<evidence type="ECO:0000256" key="1">
    <source>
        <dbReference type="SAM" id="MobiDB-lite"/>
    </source>
</evidence>
<name>A0A2Z4YUD6_RHILE</name>
<reference evidence="4 5" key="1">
    <citation type="submission" date="2018-07" db="EMBL/GenBank/DDBJ databases">
        <title>Rhizobium leguminosarum strain:ATCC 14479 Genome sequencing and assembly.</title>
        <authorList>
            <person name="Chakraborty R."/>
        </authorList>
    </citation>
    <scope>NUCLEOTIDE SEQUENCE [LARGE SCALE GENOMIC DNA]</scope>
    <source>
        <strain evidence="4 5">ATCC 14479</strain>
        <plasmid evidence="5">Plasmid unnamed4</plasmid>
    </source>
</reference>
<dbReference type="Pfam" id="PF00497">
    <property type="entry name" value="SBP_bac_3"/>
    <property type="match status" value="1"/>
</dbReference>
<dbReference type="PROSITE" id="PS51257">
    <property type="entry name" value="PROKAR_LIPOPROTEIN"/>
    <property type="match status" value="1"/>
</dbReference>
<dbReference type="AlphaFoldDB" id="A0A2Z4YUD6"/>
<keyword evidence="2" id="KW-0732">Signal</keyword>